<keyword evidence="2" id="KW-1185">Reference proteome</keyword>
<reference evidence="1" key="1">
    <citation type="submission" date="2022-06" db="EMBL/GenBank/DDBJ databases">
        <title>Uncovering the hologenomic basis of an extraordinary plant invasion.</title>
        <authorList>
            <person name="Bieker V.C."/>
            <person name="Martin M.D."/>
            <person name="Gilbert T."/>
            <person name="Hodgins K."/>
            <person name="Battlay P."/>
            <person name="Petersen B."/>
            <person name="Wilson J."/>
        </authorList>
    </citation>
    <scope>NUCLEOTIDE SEQUENCE</scope>
    <source>
        <strain evidence="1">AA19_3_7</strain>
        <tissue evidence="1">Leaf</tissue>
    </source>
</reference>
<dbReference type="GO" id="GO:0006979">
    <property type="term" value="P:response to oxidative stress"/>
    <property type="evidence" value="ECO:0007669"/>
    <property type="project" value="InterPro"/>
</dbReference>
<gene>
    <name evidence="1" type="ORF">M8C21_002981</name>
</gene>
<evidence type="ECO:0000313" key="2">
    <source>
        <dbReference type="Proteomes" id="UP001206925"/>
    </source>
</evidence>
<protein>
    <submittedName>
        <fullName evidence="1">Uncharacterized protein</fullName>
    </submittedName>
</protein>
<sequence>MPTQWRAIPSIVGHTRVLIHNRGAAHKERSRFEGPWTPNPLIFDNSYFTWFSMVLAEASAWWL</sequence>
<evidence type="ECO:0000313" key="1">
    <source>
        <dbReference type="EMBL" id="KAI7757253.1"/>
    </source>
</evidence>
<comment type="caution">
    <text evidence="1">The sequence shown here is derived from an EMBL/GenBank/DDBJ whole genome shotgun (WGS) entry which is preliminary data.</text>
</comment>
<dbReference type="Proteomes" id="UP001206925">
    <property type="component" value="Unassembled WGS sequence"/>
</dbReference>
<dbReference type="Gene3D" id="1.10.420.10">
    <property type="entry name" value="Peroxidase, domain 2"/>
    <property type="match status" value="1"/>
</dbReference>
<dbReference type="AlphaFoldDB" id="A0AAD5D9Z4"/>
<dbReference type="GO" id="GO:0004601">
    <property type="term" value="F:peroxidase activity"/>
    <property type="evidence" value="ECO:0007669"/>
    <property type="project" value="InterPro"/>
</dbReference>
<dbReference type="EMBL" id="JAMZMK010000146">
    <property type="protein sequence ID" value="KAI7757253.1"/>
    <property type="molecule type" value="Genomic_DNA"/>
</dbReference>
<dbReference type="SUPFAM" id="SSF48113">
    <property type="entry name" value="Heme-dependent peroxidases"/>
    <property type="match status" value="1"/>
</dbReference>
<name>A0AAD5D9Z4_AMBAR</name>
<organism evidence="1 2">
    <name type="scientific">Ambrosia artemisiifolia</name>
    <name type="common">Common ragweed</name>
    <dbReference type="NCBI Taxonomy" id="4212"/>
    <lineage>
        <taxon>Eukaryota</taxon>
        <taxon>Viridiplantae</taxon>
        <taxon>Streptophyta</taxon>
        <taxon>Embryophyta</taxon>
        <taxon>Tracheophyta</taxon>
        <taxon>Spermatophyta</taxon>
        <taxon>Magnoliopsida</taxon>
        <taxon>eudicotyledons</taxon>
        <taxon>Gunneridae</taxon>
        <taxon>Pentapetalae</taxon>
        <taxon>asterids</taxon>
        <taxon>campanulids</taxon>
        <taxon>Asterales</taxon>
        <taxon>Asteraceae</taxon>
        <taxon>Asteroideae</taxon>
        <taxon>Heliantheae alliance</taxon>
        <taxon>Heliantheae</taxon>
        <taxon>Ambrosia</taxon>
    </lineage>
</organism>
<proteinExistence type="predicted"/>
<accession>A0AAD5D9Z4</accession>
<dbReference type="InterPro" id="IPR010255">
    <property type="entry name" value="Haem_peroxidase_sf"/>
</dbReference>
<dbReference type="GO" id="GO:0020037">
    <property type="term" value="F:heme binding"/>
    <property type="evidence" value="ECO:0007669"/>
    <property type="project" value="InterPro"/>
</dbReference>